<feature type="domain" description="Helicase ATP-binding" evidence="13">
    <location>
        <begin position="212"/>
        <end position="378"/>
    </location>
</feature>
<feature type="binding site" evidence="12">
    <location>
        <position position="480"/>
    </location>
    <ligand>
        <name>Zn(2+)</name>
        <dbReference type="ChEBI" id="CHEBI:29105"/>
        <label>1</label>
    </ligand>
</feature>
<evidence type="ECO:0000256" key="2">
    <source>
        <dbReference type="ARBA" id="ARBA00022705"/>
    </source>
</evidence>
<keyword evidence="9 12" id="KW-0238">DNA-binding</keyword>
<name>A0A0G4QFQ1_9GAMM</name>
<dbReference type="GO" id="GO:0016887">
    <property type="term" value="F:ATP hydrolysis activity"/>
    <property type="evidence" value="ECO:0007669"/>
    <property type="project" value="RHEA"/>
</dbReference>
<dbReference type="Pfam" id="PF21213">
    <property type="entry name" value="WHD_PriA"/>
    <property type="match status" value="1"/>
</dbReference>
<comment type="catalytic activity">
    <reaction evidence="11 12">
        <text>ATP + H2O = ADP + phosphate + H(+)</text>
        <dbReference type="Rhea" id="RHEA:13065"/>
        <dbReference type="ChEBI" id="CHEBI:15377"/>
        <dbReference type="ChEBI" id="CHEBI:15378"/>
        <dbReference type="ChEBI" id="CHEBI:30616"/>
        <dbReference type="ChEBI" id="CHEBI:43474"/>
        <dbReference type="ChEBI" id="CHEBI:456216"/>
        <dbReference type="EC" id="5.6.2.4"/>
    </reaction>
</comment>
<dbReference type="GO" id="GO:0008270">
    <property type="term" value="F:zinc ion binding"/>
    <property type="evidence" value="ECO:0007669"/>
    <property type="project" value="UniProtKB-UniRule"/>
</dbReference>
<dbReference type="PROSITE" id="PS51192">
    <property type="entry name" value="HELICASE_ATP_BIND_1"/>
    <property type="match status" value="1"/>
</dbReference>
<dbReference type="NCBIfam" id="TIGR00595">
    <property type="entry name" value="priA"/>
    <property type="match status" value="1"/>
</dbReference>
<evidence type="ECO:0000256" key="10">
    <source>
        <dbReference type="ARBA" id="ARBA00023235"/>
    </source>
</evidence>
<keyword evidence="8 12" id="KW-0067">ATP-binding</keyword>
<feature type="binding site" evidence="12">
    <location>
        <position position="477"/>
    </location>
    <ligand>
        <name>Zn(2+)</name>
        <dbReference type="ChEBI" id="CHEBI:29105"/>
        <label>1</label>
    </ligand>
</feature>
<dbReference type="PANTHER" id="PTHR30580">
    <property type="entry name" value="PRIMOSOMAL PROTEIN N"/>
    <property type="match status" value="1"/>
</dbReference>
<comment type="cofactor">
    <cofactor evidence="12">
        <name>Zn(2+)</name>
        <dbReference type="ChEBI" id="CHEBI:29105"/>
    </cofactor>
    <text evidence="12">Binds 2 zinc ions per subunit.</text>
</comment>
<dbReference type="InterPro" id="IPR048949">
    <property type="entry name" value="WHD_PriA"/>
</dbReference>
<evidence type="ECO:0000313" key="15">
    <source>
        <dbReference type="EMBL" id="CRL64446.1"/>
    </source>
</evidence>
<dbReference type="GO" id="GO:0006270">
    <property type="term" value="P:DNA replication initiation"/>
    <property type="evidence" value="ECO:0007669"/>
    <property type="project" value="TreeGrafter"/>
</dbReference>
<dbReference type="GO" id="GO:0006310">
    <property type="term" value="P:DNA recombination"/>
    <property type="evidence" value="ECO:0007669"/>
    <property type="project" value="InterPro"/>
</dbReference>
<keyword evidence="1 12" id="KW-0639">Primosome</keyword>
<dbReference type="InterPro" id="IPR005259">
    <property type="entry name" value="PriA"/>
</dbReference>
<evidence type="ECO:0000256" key="1">
    <source>
        <dbReference type="ARBA" id="ARBA00022515"/>
    </source>
</evidence>
<dbReference type="Pfam" id="PF00270">
    <property type="entry name" value="DEAD"/>
    <property type="match status" value="1"/>
</dbReference>
<evidence type="ECO:0000256" key="11">
    <source>
        <dbReference type="ARBA" id="ARBA00048988"/>
    </source>
</evidence>
<dbReference type="PANTHER" id="PTHR30580:SF0">
    <property type="entry name" value="PRIMOSOMAL PROTEIN N"/>
    <property type="match status" value="1"/>
</dbReference>
<keyword evidence="5 12" id="KW-0378">Hydrolase</keyword>
<feature type="binding site" evidence="12">
    <location>
        <position position="464"/>
    </location>
    <ligand>
        <name>Zn(2+)</name>
        <dbReference type="ChEBI" id="CHEBI:29105"/>
        <label>2</label>
    </ligand>
</feature>
<feature type="binding site" evidence="12">
    <location>
        <position position="467"/>
    </location>
    <ligand>
        <name>Zn(2+)</name>
        <dbReference type="ChEBI" id="CHEBI:29105"/>
        <label>2</label>
    </ligand>
</feature>
<feature type="binding site" evidence="12">
    <location>
        <position position="437"/>
    </location>
    <ligand>
        <name>Zn(2+)</name>
        <dbReference type="ChEBI" id="CHEBI:29105"/>
        <label>1</label>
    </ligand>
</feature>
<evidence type="ECO:0000256" key="5">
    <source>
        <dbReference type="ARBA" id="ARBA00022801"/>
    </source>
</evidence>
<dbReference type="EMBL" id="CVRY01000006">
    <property type="protein sequence ID" value="CRL64446.1"/>
    <property type="molecule type" value="Genomic_DNA"/>
</dbReference>
<dbReference type="AlphaFoldDB" id="A0A0G4QFQ1"/>
<dbReference type="InterPro" id="IPR041236">
    <property type="entry name" value="PriA_C"/>
</dbReference>
<dbReference type="FunFam" id="3.40.50.300:FF:000489">
    <property type="entry name" value="Primosome assembly protein PriA"/>
    <property type="match status" value="1"/>
</dbReference>
<evidence type="ECO:0000259" key="13">
    <source>
        <dbReference type="PROSITE" id="PS51192"/>
    </source>
</evidence>
<dbReference type="GO" id="GO:0005524">
    <property type="term" value="F:ATP binding"/>
    <property type="evidence" value="ECO:0007669"/>
    <property type="project" value="UniProtKB-UniRule"/>
</dbReference>
<dbReference type="InterPro" id="IPR041222">
    <property type="entry name" value="PriA_3primeBD"/>
</dbReference>
<evidence type="ECO:0000256" key="3">
    <source>
        <dbReference type="ARBA" id="ARBA00022723"/>
    </source>
</evidence>
<keyword evidence="3 12" id="KW-0479">Metal-binding</keyword>
<comment type="function">
    <text evidence="12">Initiates the restart of stalled replication forks, which reloads the replicative helicase on sites other than the origin of replication. Recognizes and binds to abandoned replication forks and remodels them to uncover a helicase loading site. Promotes assembly of the primosome at these replication forks.</text>
</comment>
<dbReference type="FunFam" id="3.40.1440.60:FF:000001">
    <property type="entry name" value="Primosomal protein N"/>
    <property type="match status" value="1"/>
</dbReference>
<protein>
    <recommendedName>
        <fullName evidence="12">Replication restart protein PriA</fullName>
    </recommendedName>
    <alternativeName>
        <fullName evidence="12">ATP-dependent DNA helicase PriA</fullName>
        <ecNumber evidence="12">5.6.2.4</ecNumber>
    </alternativeName>
    <alternativeName>
        <fullName evidence="12">DNA 3'-5' helicase PriA</fullName>
    </alternativeName>
</protein>
<feature type="domain" description="Helicase C-terminal" evidence="14">
    <location>
        <begin position="472"/>
        <end position="644"/>
    </location>
</feature>
<dbReference type="NCBIfam" id="NF004065">
    <property type="entry name" value="PRK05580.1-1"/>
    <property type="match status" value="1"/>
</dbReference>
<organism evidence="15 16">
    <name type="scientific">Proteus penneri</name>
    <dbReference type="NCBI Taxonomy" id="102862"/>
    <lineage>
        <taxon>Bacteria</taxon>
        <taxon>Pseudomonadati</taxon>
        <taxon>Pseudomonadota</taxon>
        <taxon>Gammaproteobacteria</taxon>
        <taxon>Enterobacterales</taxon>
        <taxon>Morganellaceae</taxon>
        <taxon>Proteus</taxon>
    </lineage>
</organism>
<dbReference type="SUPFAM" id="SSF52540">
    <property type="entry name" value="P-loop containing nucleoside triphosphate hydrolases"/>
    <property type="match status" value="1"/>
</dbReference>
<gene>
    <name evidence="12 15" type="primary">priA</name>
    <name evidence="15" type="ORF">BN1804_03008</name>
</gene>
<accession>A0A0G4QFQ1</accession>
<dbReference type="GO" id="GO:0043138">
    <property type="term" value="F:3'-5' DNA helicase activity"/>
    <property type="evidence" value="ECO:0007669"/>
    <property type="project" value="UniProtKB-EC"/>
</dbReference>
<comment type="similarity">
    <text evidence="12">Belongs to the helicase family. PriA subfamily.</text>
</comment>
<feature type="binding site" evidence="12">
    <location>
        <position position="440"/>
    </location>
    <ligand>
        <name>Zn(2+)</name>
        <dbReference type="ChEBI" id="CHEBI:29105"/>
        <label>1</label>
    </ligand>
</feature>
<keyword evidence="4 12" id="KW-0547">Nucleotide-binding</keyword>
<dbReference type="GO" id="GO:1990077">
    <property type="term" value="C:primosome complex"/>
    <property type="evidence" value="ECO:0007669"/>
    <property type="project" value="UniProtKB-UniRule"/>
</dbReference>
<dbReference type="GO" id="GO:0006269">
    <property type="term" value="P:DNA replication, synthesis of primer"/>
    <property type="evidence" value="ECO:0007669"/>
    <property type="project" value="UniProtKB-KW"/>
</dbReference>
<dbReference type="InterPro" id="IPR014001">
    <property type="entry name" value="Helicase_ATP-bd"/>
</dbReference>
<dbReference type="Proteomes" id="UP000183920">
    <property type="component" value="Unassembled WGS sequence"/>
</dbReference>
<evidence type="ECO:0000256" key="9">
    <source>
        <dbReference type="ARBA" id="ARBA00023125"/>
    </source>
</evidence>
<dbReference type="SMART" id="SM00490">
    <property type="entry name" value="HELICc"/>
    <property type="match status" value="1"/>
</dbReference>
<dbReference type="Pfam" id="PF18074">
    <property type="entry name" value="PriA_C"/>
    <property type="match status" value="1"/>
</dbReference>
<dbReference type="GO" id="GO:0006302">
    <property type="term" value="P:double-strand break repair"/>
    <property type="evidence" value="ECO:0007669"/>
    <property type="project" value="InterPro"/>
</dbReference>
<dbReference type="CDD" id="cd18804">
    <property type="entry name" value="SF2_C_priA"/>
    <property type="match status" value="1"/>
</dbReference>
<comment type="subunit">
    <text evidence="12">Component of the replication restart primosome.</text>
</comment>
<comment type="catalytic activity">
    <reaction evidence="12">
        <text>Couples ATP hydrolysis with the unwinding of duplex DNA by translocating in the 3'-5' direction.</text>
        <dbReference type="EC" id="5.6.2.4"/>
    </reaction>
</comment>
<dbReference type="Gene3D" id="3.40.50.300">
    <property type="entry name" value="P-loop containing nucleotide triphosphate hydrolases"/>
    <property type="match status" value="2"/>
</dbReference>
<dbReference type="EC" id="5.6.2.4" evidence="12"/>
<feature type="binding site" evidence="12">
    <location>
        <position position="446"/>
    </location>
    <ligand>
        <name>Zn(2+)</name>
        <dbReference type="ChEBI" id="CHEBI:29105"/>
        <label>2</label>
    </ligand>
</feature>
<keyword evidence="10 12" id="KW-0413">Isomerase</keyword>
<evidence type="ECO:0000259" key="14">
    <source>
        <dbReference type="PROSITE" id="PS51194"/>
    </source>
</evidence>
<dbReference type="InterPro" id="IPR001650">
    <property type="entry name" value="Helicase_C-like"/>
</dbReference>
<dbReference type="PROSITE" id="PS51194">
    <property type="entry name" value="HELICASE_CTER"/>
    <property type="match status" value="1"/>
</dbReference>
<dbReference type="Gene3D" id="3.40.1440.60">
    <property type="entry name" value="PriA, 3(prime) DNA-binding domain"/>
    <property type="match status" value="1"/>
</dbReference>
<evidence type="ECO:0000256" key="7">
    <source>
        <dbReference type="ARBA" id="ARBA00022833"/>
    </source>
</evidence>
<evidence type="ECO:0000256" key="4">
    <source>
        <dbReference type="ARBA" id="ARBA00022741"/>
    </source>
</evidence>
<reference evidence="16" key="1">
    <citation type="submission" date="2015-06" db="EMBL/GenBank/DDBJ databases">
        <authorList>
            <person name="Urmite Genomes"/>
        </authorList>
    </citation>
    <scope>NUCLEOTIDE SEQUENCE [LARGE SCALE GENOMIC DNA]</scope>
    <source>
        <strain evidence="16">CSUR P1867</strain>
    </source>
</reference>
<keyword evidence="2 12" id="KW-0235">DNA replication</keyword>
<dbReference type="InterPro" id="IPR042115">
    <property type="entry name" value="PriA_3primeBD_sf"/>
</dbReference>
<dbReference type="HAMAP" id="MF_00983">
    <property type="entry name" value="PriA"/>
    <property type="match status" value="1"/>
</dbReference>
<dbReference type="SMART" id="SM00487">
    <property type="entry name" value="DEXDc"/>
    <property type="match status" value="1"/>
</dbReference>
<dbReference type="GO" id="GO:0003677">
    <property type="term" value="F:DNA binding"/>
    <property type="evidence" value="ECO:0007669"/>
    <property type="project" value="UniProtKB-UniRule"/>
</dbReference>
<dbReference type="NCBIfam" id="NF004067">
    <property type="entry name" value="PRK05580.1-4"/>
    <property type="match status" value="1"/>
</dbReference>
<dbReference type="CDD" id="cd17929">
    <property type="entry name" value="DEXHc_priA"/>
    <property type="match status" value="1"/>
</dbReference>
<dbReference type="InterPro" id="IPR027417">
    <property type="entry name" value="P-loop_NTPase"/>
</dbReference>
<keyword evidence="7 12" id="KW-0862">Zinc</keyword>
<dbReference type="Pfam" id="PF00271">
    <property type="entry name" value="Helicase_C"/>
    <property type="match status" value="1"/>
</dbReference>
<evidence type="ECO:0000256" key="12">
    <source>
        <dbReference type="HAMAP-Rule" id="MF_00983"/>
    </source>
</evidence>
<feature type="binding site" evidence="12">
    <location>
        <position position="449"/>
    </location>
    <ligand>
        <name>Zn(2+)</name>
        <dbReference type="ChEBI" id="CHEBI:29105"/>
        <label>2</label>
    </ligand>
</feature>
<evidence type="ECO:0000256" key="6">
    <source>
        <dbReference type="ARBA" id="ARBA00022806"/>
    </source>
</evidence>
<evidence type="ECO:0000256" key="8">
    <source>
        <dbReference type="ARBA" id="ARBA00022840"/>
    </source>
</evidence>
<proteinExistence type="inferred from homology"/>
<dbReference type="RefSeq" id="WP_072064647.1">
    <property type="nucleotide sequence ID" value="NZ_CVRY01000006.1"/>
</dbReference>
<dbReference type="InterPro" id="IPR011545">
    <property type="entry name" value="DEAD/DEAH_box_helicase_dom"/>
</dbReference>
<dbReference type="Pfam" id="PF17764">
    <property type="entry name" value="PriA_3primeBD"/>
    <property type="match status" value="1"/>
</dbReference>
<keyword evidence="6 12" id="KW-0347">Helicase</keyword>
<sequence length="733" mass="82581">MTIVQVILPVPLFSSFDYLLPEGMNVPVIGSRVIVPFGNKRRSLGIVKGLGTHSEFPIEKLKPIDELLDSETLFPGVLWDMLNWASAYYHYPLGEVLFHAMPILLRQGKPAEFTPLWQWYATEEGLNLDLNSLKGAKKQQQALAALRRTPLYRHQLDEFEITTATLNNLKKKAFADLRPIQPAPIHWHNDLTVQGERFKLNTEQAIAVGAIIAQANQFSPWLLLGITGSGKTEVYLSVLEKILAEGKQALILVPEIGLTPQTIRRFKARFNAPVDVLHSGLNDTERLAVWLRAKRGDNAIIIGTRSALLTPFQHLGIIIIDEEHDGSYKQQDGWRYHARDLAVFRAKQENIPIVMGTATPSIETSFNVEQKKYQQLTLTQRAGNAKPATEHLIDLKGQPLTIGLSPILIKAIKEHLNAGNQVMLFLNRRGFSPALLCHECGWIAECPRCDHYYTIHQKHGMLRCHQCDSQRRIPAQCPQCGSTNLIPVGLGTEQLEQGIGELFPDTPITRIDKDTTSRKGALEQQLDDIYQGGSRILIGTQMLAKGHHFPDVTLVALLDVDGALFSSDFRAAERFAQLYTQVSGRAGRAGKQGAVYLQTHQPDHPLLLTLLEKGYDAFTKEALQERQATFLPPYSSHIMIRSEDHNNQRAPLFLRQLKQFFEQHPMRDTNLWVMGPVPAIQAKRGGNYRWQLLLQHPSRSYLQKLMSVTYPQIVALPESKKVKWNIDVDPTDC</sequence>
<evidence type="ECO:0000313" key="16">
    <source>
        <dbReference type="Proteomes" id="UP000183920"/>
    </source>
</evidence>